<evidence type="ECO:0000256" key="2">
    <source>
        <dbReference type="SAM" id="Phobius"/>
    </source>
</evidence>
<proteinExistence type="predicted"/>
<dbReference type="KEGG" id="msil:METEAL_28950"/>
<dbReference type="EMBL" id="AP027080">
    <property type="protein sequence ID" value="BDU73721.1"/>
    <property type="molecule type" value="Genomic_DNA"/>
</dbReference>
<dbReference type="InterPro" id="IPR017732">
    <property type="entry name" value="T4/T6SS_DotU"/>
</dbReference>
<name>A0AA48GIR6_9BACT</name>
<evidence type="ECO:0000259" key="3">
    <source>
        <dbReference type="Pfam" id="PF09850"/>
    </source>
</evidence>
<evidence type="ECO:0000313" key="4">
    <source>
        <dbReference type="EMBL" id="BDU73721.1"/>
    </source>
</evidence>
<evidence type="ECO:0000256" key="1">
    <source>
        <dbReference type="SAM" id="MobiDB-lite"/>
    </source>
</evidence>
<dbReference type="RefSeq" id="WP_316412390.1">
    <property type="nucleotide sequence ID" value="NZ_AP027080.1"/>
</dbReference>
<feature type="transmembrane region" description="Helical" evidence="2">
    <location>
        <begin position="221"/>
        <end position="246"/>
    </location>
</feature>
<evidence type="ECO:0000313" key="5">
    <source>
        <dbReference type="Proteomes" id="UP001238179"/>
    </source>
</evidence>
<keyword evidence="2" id="KW-1133">Transmembrane helix</keyword>
<reference evidence="5" key="1">
    <citation type="journal article" date="2023" name="Int. J. Syst. Evol. Microbiol.">
        <title>Mesoterricola silvestris gen. nov., sp. nov., Mesoterricola sediminis sp. nov., Geothrix oryzae sp. nov., Geothrix edaphica sp. nov., Geothrix rubra sp. nov., and Geothrix limicola sp. nov., six novel members of Acidobacteriota isolated from soils.</title>
        <authorList>
            <person name="Itoh H."/>
            <person name="Sugisawa Y."/>
            <person name="Mise K."/>
            <person name="Xu Z."/>
            <person name="Kuniyasu M."/>
            <person name="Ushijima N."/>
            <person name="Kawano K."/>
            <person name="Kobayashi E."/>
            <person name="Shiratori Y."/>
            <person name="Masuda Y."/>
            <person name="Senoo K."/>
        </authorList>
    </citation>
    <scope>NUCLEOTIDE SEQUENCE [LARGE SCALE GENOMIC DNA]</scope>
    <source>
        <strain evidence="5">W79</strain>
    </source>
</reference>
<dbReference type="AlphaFoldDB" id="A0AA48GIR6"/>
<dbReference type="Gene3D" id="1.25.40.590">
    <property type="entry name" value="Type IV / VI secretion system, DotU"/>
    <property type="match status" value="1"/>
</dbReference>
<keyword evidence="2" id="KW-0472">Membrane</keyword>
<protein>
    <submittedName>
        <fullName evidence="4">Type VI secretion system protein ImpK</fullName>
    </submittedName>
</protein>
<accession>A0AA48GIR6</accession>
<feature type="region of interest" description="Disordered" evidence="1">
    <location>
        <begin position="1"/>
        <end position="37"/>
    </location>
</feature>
<keyword evidence="2" id="KW-0812">Transmembrane</keyword>
<sequence>MSEETPSLLLEEAPPVEVDLPIDPEPRTEEPAPGPDSARLIDGFLEVMAYTRYLVGGAHGEPVDGPGAAAQFRRILDGAEAFRTAHGLPEEAWREALFAVCAWADEQILCSHWEGRFTWGFDQLQRQLFDTTRAGEAFFERLEALPDEAWQVREVFLYCLGLGFQGRLFAPGDQATLRRIRAEHLRRLPRDLGAGADPHLFPDSGQTLPGELRRRHLPYRYLGYLVLAALPPALFLVAFLGFRTFLDKLVRPLLP</sequence>
<feature type="domain" description="Type IV / VI secretion system DotU" evidence="3">
    <location>
        <begin position="46"/>
        <end position="244"/>
    </location>
</feature>
<dbReference type="PANTHER" id="PTHR38033:SF1">
    <property type="entry name" value="DOTU FAMILY TYPE IV_VI SECRETION SYSTEM PROTEIN"/>
    <property type="match status" value="1"/>
</dbReference>
<organism evidence="4 5">
    <name type="scientific">Mesoterricola silvestris</name>
    <dbReference type="NCBI Taxonomy" id="2927979"/>
    <lineage>
        <taxon>Bacteria</taxon>
        <taxon>Pseudomonadati</taxon>
        <taxon>Acidobacteriota</taxon>
        <taxon>Holophagae</taxon>
        <taxon>Holophagales</taxon>
        <taxon>Holophagaceae</taxon>
        <taxon>Mesoterricola</taxon>
    </lineage>
</organism>
<dbReference type="Proteomes" id="UP001238179">
    <property type="component" value="Chromosome"/>
</dbReference>
<keyword evidence="5" id="KW-1185">Reference proteome</keyword>
<gene>
    <name evidence="4" type="primary">tssL</name>
    <name evidence="4" type="ORF">METEAL_28950</name>
</gene>
<dbReference type="InterPro" id="IPR038522">
    <property type="entry name" value="T4/T6SS_DotU_sf"/>
</dbReference>
<dbReference type="PANTHER" id="PTHR38033">
    <property type="entry name" value="MEMBRANE PROTEIN-RELATED"/>
    <property type="match status" value="1"/>
</dbReference>
<dbReference type="Pfam" id="PF09850">
    <property type="entry name" value="DotU"/>
    <property type="match status" value="1"/>
</dbReference>
<dbReference type="NCBIfam" id="TIGR03349">
    <property type="entry name" value="IV_VI_DotU"/>
    <property type="match status" value="1"/>
</dbReference>